<comment type="similarity">
    <text evidence="1 4">Belongs to the bacterial histone-like protein family.</text>
</comment>
<protein>
    <recommendedName>
        <fullName evidence="7">HU family DNA-binding protein</fullName>
    </recommendedName>
</protein>
<gene>
    <name evidence="5" type="ORF">HMPREF1536_04610</name>
</gene>
<dbReference type="RefSeq" id="WP_052349846.1">
    <property type="nucleotide sequence ID" value="NZ_AUAE01000027.1"/>
</dbReference>
<dbReference type="STRING" id="1203610.HMPREF1536_04610"/>
<dbReference type="PATRIC" id="fig|1203610.3.peg.4699"/>
<dbReference type="GO" id="GO:0030527">
    <property type="term" value="F:structural constituent of chromatin"/>
    <property type="evidence" value="ECO:0007669"/>
    <property type="project" value="InterPro"/>
</dbReference>
<dbReference type="PANTHER" id="PTHR33175:SF3">
    <property type="entry name" value="DNA-BINDING PROTEIN HU-BETA"/>
    <property type="match status" value="1"/>
</dbReference>
<dbReference type="GO" id="GO:0030261">
    <property type="term" value="P:chromosome condensation"/>
    <property type="evidence" value="ECO:0007669"/>
    <property type="project" value="UniProtKB-KW"/>
</dbReference>
<dbReference type="InterPro" id="IPR000119">
    <property type="entry name" value="Hist_DNA-bd"/>
</dbReference>
<dbReference type="Proteomes" id="UP000033035">
    <property type="component" value="Unassembled WGS sequence"/>
</dbReference>
<dbReference type="Gene3D" id="4.10.520.10">
    <property type="entry name" value="IHF-like DNA-binding proteins"/>
    <property type="match status" value="1"/>
</dbReference>
<evidence type="ECO:0000313" key="6">
    <source>
        <dbReference type="Proteomes" id="UP000033035"/>
    </source>
</evidence>
<dbReference type="AlphaFoldDB" id="A0A0F5IWE8"/>
<dbReference type="GO" id="GO:0003677">
    <property type="term" value="F:DNA binding"/>
    <property type="evidence" value="ECO:0007669"/>
    <property type="project" value="UniProtKB-KW"/>
</dbReference>
<dbReference type="Pfam" id="PF00216">
    <property type="entry name" value="Bac_DNA_binding"/>
    <property type="match status" value="1"/>
</dbReference>
<reference evidence="5 6" key="1">
    <citation type="submission" date="2013-04" db="EMBL/GenBank/DDBJ databases">
        <title>The Genome Sequence of Parabacteroides gordonii DSM 23371.</title>
        <authorList>
            <consortium name="The Broad Institute Genomics Platform"/>
            <person name="Earl A."/>
            <person name="Ward D."/>
            <person name="Feldgarden M."/>
            <person name="Gevers D."/>
            <person name="Martens E."/>
            <person name="Sakamoto M."/>
            <person name="Benno Y."/>
            <person name="Suzuki N."/>
            <person name="Matsunaga N."/>
            <person name="Koshihara K."/>
            <person name="Seki M."/>
            <person name="Komiya H."/>
            <person name="Walker B."/>
            <person name="Young S."/>
            <person name="Zeng Q."/>
            <person name="Gargeya S."/>
            <person name="Fitzgerald M."/>
            <person name="Haas B."/>
            <person name="Abouelleil A."/>
            <person name="Allen A.W."/>
            <person name="Alvarado L."/>
            <person name="Arachchi H.M."/>
            <person name="Berlin A.M."/>
            <person name="Chapman S.B."/>
            <person name="Gainer-Dewar J."/>
            <person name="Goldberg J."/>
            <person name="Griggs A."/>
            <person name="Gujja S."/>
            <person name="Hansen M."/>
            <person name="Howarth C."/>
            <person name="Imamovic A."/>
            <person name="Ireland A."/>
            <person name="Larimer J."/>
            <person name="McCowan C."/>
            <person name="Murphy C."/>
            <person name="Pearson M."/>
            <person name="Poon T.W."/>
            <person name="Priest M."/>
            <person name="Roberts A."/>
            <person name="Saif S."/>
            <person name="Shea T."/>
            <person name="Sisk P."/>
            <person name="Sykes S."/>
            <person name="Wortman J."/>
            <person name="Nusbaum C."/>
            <person name="Birren B."/>
        </authorList>
    </citation>
    <scope>NUCLEOTIDE SEQUENCE [LARGE SCALE GENOMIC DNA]</scope>
    <source>
        <strain evidence="5 6">MS-1</strain>
    </source>
</reference>
<dbReference type="SMART" id="SM00411">
    <property type="entry name" value="BHL"/>
    <property type="match status" value="1"/>
</dbReference>
<name>A0A0F5IWE8_9BACT</name>
<evidence type="ECO:0000256" key="4">
    <source>
        <dbReference type="RuleBase" id="RU003939"/>
    </source>
</evidence>
<keyword evidence="6" id="KW-1185">Reference proteome</keyword>
<evidence type="ECO:0000256" key="2">
    <source>
        <dbReference type="ARBA" id="ARBA00023067"/>
    </source>
</evidence>
<dbReference type="PANTHER" id="PTHR33175">
    <property type="entry name" value="DNA-BINDING PROTEIN HU"/>
    <property type="match status" value="1"/>
</dbReference>
<evidence type="ECO:0000256" key="3">
    <source>
        <dbReference type="ARBA" id="ARBA00023125"/>
    </source>
</evidence>
<dbReference type="EMBL" id="AQHW01000025">
    <property type="protein sequence ID" value="KKB49545.1"/>
    <property type="molecule type" value="Genomic_DNA"/>
</dbReference>
<evidence type="ECO:0000256" key="1">
    <source>
        <dbReference type="ARBA" id="ARBA00010529"/>
    </source>
</evidence>
<comment type="caution">
    <text evidence="5">The sequence shown here is derived from an EMBL/GenBank/DDBJ whole genome shotgun (WGS) entry which is preliminary data.</text>
</comment>
<keyword evidence="2" id="KW-0226">DNA condensation</keyword>
<evidence type="ECO:0000313" key="5">
    <source>
        <dbReference type="EMBL" id="KKB49545.1"/>
    </source>
</evidence>
<organism evidence="5 6">
    <name type="scientific">Parabacteroides gordonii MS-1 = DSM 23371</name>
    <dbReference type="NCBI Taxonomy" id="1203610"/>
    <lineage>
        <taxon>Bacteria</taxon>
        <taxon>Pseudomonadati</taxon>
        <taxon>Bacteroidota</taxon>
        <taxon>Bacteroidia</taxon>
        <taxon>Bacteroidales</taxon>
        <taxon>Tannerellaceae</taxon>
        <taxon>Parabacteroides</taxon>
    </lineage>
</organism>
<keyword evidence="3" id="KW-0238">DNA-binding</keyword>
<dbReference type="HOGENOM" id="CLU_105066_3_3_10"/>
<evidence type="ECO:0008006" key="7">
    <source>
        <dbReference type="Google" id="ProtNLM"/>
    </source>
</evidence>
<sequence>MMNKRELIYSIAEKTGYTQSAVRNVLNTFIDTVFEEVRSENKVRIGGLGVFSPILQKPRPVRNPQTMEPLMLAPRSTMKFRAADDLVRKLNKEEE</sequence>
<accession>A0A0F5IWE8</accession>
<dbReference type="InterPro" id="IPR010992">
    <property type="entry name" value="IHF-like_DNA-bd_dom_sf"/>
</dbReference>
<proteinExistence type="inferred from homology"/>
<dbReference type="SUPFAM" id="SSF47729">
    <property type="entry name" value="IHF-like DNA-binding proteins"/>
    <property type="match status" value="1"/>
</dbReference>